<evidence type="ECO:0000313" key="4">
    <source>
        <dbReference type="Proteomes" id="UP000190150"/>
    </source>
</evidence>
<protein>
    <submittedName>
        <fullName evidence="3">FecR family protein</fullName>
    </submittedName>
</protein>
<sequence length="395" mass="43951">MDKNRLQLLFNKYLNGTLDTSEEEEFDAMMATLENSEFSNLVDESIELRENVDFEQESVYQNIAAKMEEEDKPAAIRSLYAKWKQLGKIAAVLLLTGLLGIVTYRMWNGESTEGNLVTALSLEQAKDMELPKEDALITLADGKQLSLADVGKDTLHYKGLTLLRDGNGTIVMGQDEAADFFNANEKHRFVAPKGVMLRLMLPDASIVNLNSDSQIEIAGTFGKRQREVALEGEAFFDVAHNKALPFVVHAKNATVTVLGTQFNMSAYKTDKVVATTLLSGSVRVGAANREIHIKPGQQAQVNLSATIELKNKVNMSDVLAWKEGYFRFRDAPIRNIMADLAKWYPIEGVEFKAGSTDRFTGSIQRSKKLSDVLASIEQVSDLRFDIQEGRVVVMK</sequence>
<proteinExistence type="predicted"/>
<dbReference type="PANTHER" id="PTHR30273">
    <property type="entry name" value="PERIPLASMIC SIGNAL SENSOR AND SIGMA FACTOR ACTIVATOR FECR-RELATED"/>
    <property type="match status" value="1"/>
</dbReference>
<feature type="domain" description="FecR protein" evidence="1">
    <location>
        <begin position="191"/>
        <end position="283"/>
    </location>
</feature>
<dbReference type="EMBL" id="FUZF01000013">
    <property type="protein sequence ID" value="SKB89109.1"/>
    <property type="molecule type" value="Genomic_DNA"/>
</dbReference>
<dbReference type="RefSeq" id="WP_079644015.1">
    <property type="nucleotide sequence ID" value="NZ_FUZF01000013.1"/>
</dbReference>
<dbReference type="InterPro" id="IPR012373">
    <property type="entry name" value="Ferrdict_sens_TM"/>
</dbReference>
<dbReference type="AlphaFoldDB" id="A0A1T5EZ23"/>
<name>A0A1T5EZ23_9SPHI</name>
<organism evidence="3 4">
    <name type="scientific">Sphingobacterium nematocida</name>
    <dbReference type="NCBI Taxonomy" id="1513896"/>
    <lineage>
        <taxon>Bacteria</taxon>
        <taxon>Pseudomonadati</taxon>
        <taxon>Bacteroidota</taxon>
        <taxon>Sphingobacteriia</taxon>
        <taxon>Sphingobacteriales</taxon>
        <taxon>Sphingobacteriaceae</taxon>
        <taxon>Sphingobacterium</taxon>
    </lineage>
</organism>
<dbReference type="InterPro" id="IPR006860">
    <property type="entry name" value="FecR"/>
</dbReference>
<feature type="domain" description="Protein FecR C-terminal" evidence="2">
    <location>
        <begin position="325"/>
        <end position="393"/>
    </location>
</feature>
<accession>A0A1T5EZ23</accession>
<reference evidence="4" key="1">
    <citation type="submission" date="2017-02" db="EMBL/GenBank/DDBJ databases">
        <authorList>
            <person name="Varghese N."/>
            <person name="Submissions S."/>
        </authorList>
    </citation>
    <scope>NUCLEOTIDE SEQUENCE [LARGE SCALE GENOMIC DNA]</scope>
    <source>
        <strain evidence="4">DSM 24091</strain>
    </source>
</reference>
<evidence type="ECO:0000313" key="3">
    <source>
        <dbReference type="EMBL" id="SKB89109.1"/>
    </source>
</evidence>
<gene>
    <name evidence="3" type="ORF">SAMN05660841_02903</name>
</gene>
<dbReference type="Gene3D" id="3.55.50.30">
    <property type="match status" value="1"/>
</dbReference>
<evidence type="ECO:0000259" key="1">
    <source>
        <dbReference type="Pfam" id="PF04773"/>
    </source>
</evidence>
<dbReference type="Pfam" id="PF04773">
    <property type="entry name" value="FecR"/>
    <property type="match status" value="1"/>
</dbReference>
<dbReference type="Pfam" id="PF16344">
    <property type="entry name" value="FecR_C"/>
    <property type="match status" value="1"/>
</dbReference>
<dbReference type="OrthoDB" id="695864at2"/>
<keyword evidence="4" id="KW-1185">Reference proteome</keyword>
<dbReference type="InterPro" id="IPR032508">
    <property type="entry name" value="FecR_C"/>
</dbReference>
<evidence type="ECO:0000259" key="2">
    <source>
        <dbReference type="Pfam" id="PF16344"/>
    </source>
</evidence>
<dbReference type="Gene3D" id="2.60.120.1440">
    <property type="match status" value="1"/>
</dbReference>
<dbReference type="STRING" id="1513896.SAMN05660841_02903"/>
<dbReference type="Proteomes" id="UP000190150">
    <property type="component" value="Unassembled WGS sequence"/>
</dbReference>
<dbReference type="GO" id="GO:0016989">
    <property type="term" value="F:sigma factor antagonist activity"/>
    <property type="evidence" value="ECO:0007669"/>
    <property type="project" value="TreeGrafter"/>
</dbReference>
<dbReference type="PANTHER" id="PTHR30273:SF2">
    <property type="entry name" value="PROTEIN FECR"/>
    <property type="match status" value="1"/>
</dbReference>